<dbReference type="Pfam" id="PF01547">
    <property type="entry name" value="SBP_bac_1"/>
    <property type="match status" value="1"/>
</dbReference>
<protein>
    <submittedName>
        <fullName evidence="2">ABC transporter substrate-binding protein</fullName>
    </submittedName>
</protein>
<sequence length="433" mass="46262">MNRPPSIGRLAAVGVAALALVLPLAACGSNDPADEAGGQVTLRFTWWGSDVRHQLTQKVIAAFEAENPNIKVKGEFGEWSGYWDKLATQTAANDSPDIIQMDEKYIAEYGGRGALLDLGKQEVDTADYDAKLLAAGKVEDKLVGLPVGAAVFSFVANPVLFKKYGEPLPNDATWSWDDFTATAKRLADKGRKDGVVGTQLASGDTEAHLWARQHGDQLFNDKGEIVVKPETLASWWQLNSDLTKAGVTPSPSAQEEATTLGIEQSALATNKMAIGMMFNTQLTAYEKVSKSGLKLLRAPGQAQSNYAGSYLKPSMYWSVSSRSKHPAEAAKFLDFLANSPKAADLLLTERGVPANTKLRAAITSKLTTTDQQALQFLNTVAERAAPPPPVTPVGGSAITDILTRKGADVLFGRATPEAAAEGAIREMKSSVSK</sequence>
<evidence type="ECO:0000256" key="1">
    <source>
        <dbReference type="SAM" id="SignalP"/>
    </source>
</evidence>
<reference evidence="2 3" key="1">
    <citation type="submission" date="2024-09" db="EMBL/GenBank/DDBJ databases">
        <authorList>
            <person name="Sun Q."/>
            <person name="Mori K."/>
        </authorList>
    </citation>
    <scope>NUCLEOTIDE SEQUENCE [LARGE SCALE GENOMIC DNA]</scope>
    <source>
        <strain evidence="2 3">CGMCC 1.15906</strain>
    </source>
</reference>
<gene>
    <name evidence="2" type="ORF">ACFFGN_19305</name>
</gene>
<name>A0ABV6QNL5_9ACTN</name>
<dbReference type="Gene3D" id="3.40.190.10">
    <property type="entry name" value="Periplasmic binding protein-like II"/>
    <property type="match status" value="2"/>
</dbReference>
<keyword evidence="3" id="KW-1185">Reference proteome</keyword>
<dbReference type="Proteomes" id="UP001589890">
    <property type="component" value="Unassembled WGS sequence"/>
</dbReference>
<accession>A0ABV6QNL5</accession>
<dbReference type="PANTHER" id="PTHR43649">
    <property type="entry name" value="ARABINOSE-BINDING PROTEIN-RELATED"/>
    <property type="match status" value="1"/>
</dbReference>
<dbReference type="InterPro" id="IPR006059">
    <property type="entry name" value="SBP"/>
</dbReference>
<comment type="caution">
    <text evidence="2">The sequence shown here is derived from an EMBL/GenBank/DDBJ whole genome shotgun (WGS) entry which is preliminary data.</text>
</comment>
<proteinExistence type="predicted"/>
<keyword evidence="1" id="KW-0732">Signal</keyword>
<dbReference type="PANTHER" id="PTHR43649:SF11">
    <property type="entry name" value="ABC TRANSPORTER SUBSTRATE-BINDING PROTEIN YESO-RELATED"/>
    <property type="match status" value="1"/>
</dbReference>
<dbReference type="SUPFAM" id="SSF53850">
    <property type="entry name" value="Periplasmic binding protein-like II"/>
    <property type="match status" value="1"/>
</dbReference>
<evidence type="ECO:0000313" key="3">
    <source>
        <dbReference type="Proteomes" id="UP001589890"/>
    </source>
</evidence>
<organism evidence="2 3">
    <name type="scientific">Kribbella deserti</name>
    <dbReference type="NCBI Taxonomy" id="1926257"/>
    <lineage>
        <taxon>Bacteria</taxon>
        <taxon>Bacillati</taxon>
        <taxon>Actinomycetota</taxon>
        <taxon>Actinomycetes</taxon>
        <taxon>Propionibacteriales</taxon>
        <taxon>Kribbellaceae</taxon>
        <taxon>Kribbella</taxon>
    </lineage>
</organism>
<evidence type="ECO:0000313" key="2">
    <source>
        <dbReference type="EMBL" id="MFC0626235.1"/>
    </source>
</evidence>
<dbReference type="RefSeq" id="WP_380049480.1">
    <property type="nucleotide sequence ID" value="NZ_JBHLTC010000023.1"/>
</dbReference>
<dbReference type="EMBL" id="JBHLTC010000023">
    <property type="protein sequence ID" value="MFC0626235.1"/>
    <property type="molecule type" value="Genomic_DNA"/>
</dbReference>
<feature type="signal peptide" evidence="1">
    <location>
        <begin position="1"/>
        <end position="26"/>
    </location>
</feature>
<dbReference type="InterPro" id="IPR050490">
    <property type="entry name" value="Bact_solute-bd_prot1"/>
</dbReference>
<feature type="chain" id="PRO_5047145127" evidence="1">
    <location>
        <begin position="27"/>
        <end position="433"/>
    </location>
</feature>